<dbReference type="EMBL" id="JAWJAV010000006">
    <property type="protein sequence ID" value="MDV2621900.1"/>
    <property type="molecule type" value="Genomic_DNA"/>
</dbReference>
<dbReference type="CDD" id="cd00158">
    <property type="entry name" value="RHOD"/>
    <property type="match status" value="1"/>
</dbReference>
<reference evidence="3" key="2">
    <citation type="submission" date="2023-10" db="EMBL/GenBank/DDBJ databases">
        <authorList>
            <person name="Khurajog B."/>
        </authorList>
    </citation>
    <scope>NUCLEOTIDE SEQUENCE</scope>
    <source>
        <strain evidence="3">BF14</strain>
        <strain evidence="2">BF9</strain>
    </source>
</reference>
<dbReference type="AlphaFoldDB" id="A0AAP3U1T1"/>
<dbReference type="EMBL" id="JAWJAX010000011">
    <property type="protein sequence ID" value="MDV2911929.1"/>
    <property type="molecule type" value="Genomic_DNA"/>
</dbReference>
<dbReference type="PANTHER" id="PTHR43031">
    <property type="entry name" value="FAD-DEPENDENT OXIDOREDUCTASE"/>
    <property type="match status" value="1"/>
</dbReference>
<dbReference type="InterPro" id="IPR001763">
    <property type="entry name" value="Rhodanese-like_dom"/>
</dbReference>
<organism evidence="3 4">
    <name type="scientific">Pediococcus acidilactici</name>
    <dbReference type="NCBI Taxonomy" id="1254"/>
    <lineage>
        <taxon>Bacteria</taxon>
        <taxon>Bacillati</taxon>
        <taxon>Bacillota</taxon>
        <taxon>Bacilli</taxon>
        <taxon>Lactobacillales</taxon>
        <taxon>Lactobacillaceae</taxon>
        <taxon>Pediococcus</taxon>
        <taxon>Pediococcus acidilactici group</taxon>
    </lineage>
</organism>
<protein>
    <submittedName>
        <fullName evidence="3">Rhodanese-like domain-containing protein</fullName>
    </submittedName>
</protein>
<dbReference type="RefSeq" id="WP_008841896.1">
    <property type="nucleotide sequence ID" value="NZ_CAKMBA010000001.1"/>
</dbReference>
<gene>
    <name evidence="2" type="ORF">R0G89_09170</name>
    <name evidence="3" type="ORF">R0H03_08645</name>
</gene>
<dbReference type="Gene3D" id="3.40.250.10">
    <property type="entry name" value="Rhodanese-like domain"/>
    <property type="match status" value="1"/>
</dbReference>
<dbReference type="PROSITE" id="PS50206">
    <property type="entry name" value="RHODANESE_3"/>
    <property type="match status" value="1"/>
</dbReference>
<dbReference type="InterPro" id="IPR050229">
    <property type="entry name" value="GlpE_sulfurtransferase"/>
</dbReference>
<dbReference type="KEGG" id="paci:A4V11_00495"/>
<dbReference type="Proteomes" id="UP001280415">
    <property type="component" value="Unassembled WGS sequence"/>
</dbReference>
<reference evidence="3" key="1">
    <citation type="journal article" date="2023" name="PeerJ">
        <title>Selection and evaluation of lactic acid bacteria from chicken feces in Thailand as potential probiotics.</title>
        <authorList>
            <person name="Khurajog B."/>
            <person name="Disastra Y."/>
            <person name="Lawwyne L.D."/>
            <person name="Sirichokchatchawan W."/>
            <person name="Niyomtham W."/>
            <person name="Yindee J."/>
            <person name="Hampson D.J."/>
            <person name="Prapasarakul N."/>
        </authorList>
    </citation>
    <scope>NUCLEOTIDE SEQUENCE</scope>
    <source>
        <strain evidence="3">BF14</strain>
        <strain evidence="2">BF9</strain>
    </source>
</reference>
<dbReference type="Pfam" id="PF00581">
    <property type="entry name" value="Rhodanese"/>
    <property type="match status" value="1"/>
</dbReference>
<sequence length="97" mass="10748">MKSIKAKDLMKKIENKKVNVIDVRESFEFGMGHVPSAKNFPLSTLQDTAKSLDKNQTYYVICQSGARSANACGYLDQLGFDIINVEGGMNAWQGDID</sequence>
<evidence type="ECO:0000313" key="2">
    <source>
        <dbReference type="EMBL" id="MDV2621900.1"/>
    </source>
</evidence>
<evidence type="ECO:0000313" key="4">
    <source>
        <dbReference type="Proteomes" id="UP001280415"/>
    </source>
</evidence>
<name>A0AAP3U1T1_PEDAC</name>
<proteinExistence type="predicted"/>
<dbReference type="PANTHER" id="PTHR43031:SF17">
    <property type="entry name" value="SULFURTRANSFERASE YTWF-RELATED"/>
    <property type="match status" value="1"/>
</dbReference>
<comment type="caution">
    <text evidence="3">The sequence shown here is derived from an EMBL/GenBank/DDBJ whole genome shotgun (WGS) entry which is preliminary data.</text>
</comment>
<feature type="domain" description="Rhodanese" evidence="1">
    <location>
        <begin position="14"/>
        <end position="97"/>
    </location>
</feature>
<dbReference type="SUPFAM" id="SSF52821">
    <property type="entry name" value="Rhodanese/Cell cycle control phosphatase"/>
    <property type="match status" value="1"/>
</dbReference>
<dbReference type="InterPro" id="IPR036873">
    <property type="entry name" value="Rhodanese-like_dom_sf"/>
</dbReference>
<accession>A0AAP3U1T1</accession>
<dbReference type="Proteomes" id="UP001280897">
    <property type="component" value="Unassembled WGS sequence"/>
</dbReference>
<evidence type="ECO:0000259" key="1">
    <source>
        <dbReference type="PROSITE" id="PS50206"/>
    </source>
</evidence>
<dbReference type="SMART" id="SM00450">
    <property type="entry name" value="RHOD"/>
    <property type="match status" value="1"/>
</dbReference>
<evidence type="ECO:0000313" key="3">
    <source>
        <dbReference type="EMBL" id="MDV2911929.1"/>
    </source>
</evidence>